<organism evidence="3">
    <name type="scientific">Alexandrium monilatum</name>
    <dbReference type="NCBI Taxonomy" id="311494"/>
    <lineage>
        <taxon>Eukaryota</taxon>
        <taxon>Sar</taxon>
        <taxon>Alveolata</taxon>
        <taxon>Dinophyceae</taxon>
        <taxon>Gonyaulacales</taxon>
        <taxon>Pyrocystaceae</taxon>
        <taxon>Alexandrium</taxon>
    </lineage>
</organism>
<evidence type="ECO:0000313" key="3">
    <source>
        <dbReference type="EMBL" id="CAE4660801.1"/>
    </source>
</evidence>
<name>A0A6T1MF74_9DINO</name>
<dbReference type="EMBL" id="HBNR01083369">
    <property type="protein sequence ID" value="CAE4660786.1"/>
    <property type="molecule type" value="Transcribed_RNA"/>
</dbReference>
<accession>A0A6T1MF74</accession>
<protein>
    <submittedName>
        <fullName evidence="3">Uncharacterized protein</fullName>
    </submittedName>
</protein>
<dbReference type="InterPro" id="IPR023222">
    <property type="entry name" value="PsbQ-like_dom_sf"/>
</dbReference>
<evidence type="ECO:0000313" key="2">
    <source>
        <dbReference type="EMBL" id="CAE4660786.1"/>
    </source>
</evidence>
<gene>
    <name evidence="2" type="ORF">AMON00008_LOCUS59682</name>
    <name evidence="3" type="ORF">AMON00008_LOCUS59692</name>
</gene>
<proteinExistence type="predicted"/>
<dbReference type="AlphaFoldDB" id="A0A6T1MF74"/>
<sequence>MAQEQGRPLPAHPPSHRSLIHLDAMAARRGALVPVCLAALCLCVLLHQLLPQGQAFVPPQRLRNEAAAGMAAALLAAAAAGPLPAEAVTAKFSFFGFGDGYSDPYQANDADAISPYSQFSNPKDSIYKKGTDDIVARKKKQLDDSFKRIDRIPGLLRAKAGEEVKSILTLQLYTMRANMEYLSGEVDSAEFGKARDFFQEVADVGVGNRQKNWDFAQESYDKAIQALGEWKTMVRY</sequence>
<dbReference type="EMBL" id="HBNR01083379">
    <property type="protein sequence ID" value="CAE4660801.1"/>
    <property type="molecule type" value="Transcribed_RNA"/>
</dbReference>
<evidence type="ECO:0000256" key="1">
    <source>
        <dbReference type="ARBA" id="ARBA00023078"/>
    </source>
</evidence>
<keyword evidence="1" id="KW-0793">Thylakoid</keyword>
<reference evidence="3" key="1">
    <citation type="submission" date="2021-01" db="EMBL/GenBank/DDBJ databases">
        <authorList>
            <person name="Corre E."/>
            <person name="Pelletier E."/>
            <person name="Niang G."/>
            <person name="Scheremetjew M."/>
            <person name="Finn R."/>
            <person name="Kale V."/>
            <person name="Holt S."/>
            <person name="Cochrane G."/>
            <person name="Meng A."/>
            <person name="Brown T."/>
            <person name="Cohen L."/>
        </authorList>
    </citation>
    <scope>NUCLEOTIDE SEQUENCE</scope>
    <source>
        <strain evidence="3">CCMP3105</strain>
    </source>
</reference>
<dbReference type="Gene3D" id="1.20.120.290">
    <property type="entry name" value="Oxygen-evolving enhancer protein 3 (PsbQ), four-helix up-down bundle"/>
    <property type="match status" value="1"/>
</dbReference>
<dbReference type="SUPFAM" id="SSF101112">
    <property type="entry name" value="Oxygen-evolving enhancer protein 3"/>
    <property type="match status" value="1"/>
</dbReference>